<accession>A0ACC6L1E1</accession>
<organism evidence="1 2">
    <name type="scientific">Pedobacter africanus</name>
    <dbReference type="NCBI Taxonomy" id="151894"/>
    <lineage>
        <taxon>Bacteria</taxon>
        <taxon>Pseudomonadati</taxon>
        <taxon>Bacteroidota</taxon>
        <taxon>Sphingobacteriia</taxon>
        <taxon>Sphingobacteriales</taxon>
        <taxon>Sphingobacteriaceae</taxon>
        <taxon>Pedobacter</taxon>
    </lineage>
</organism>
<evidence type="ECO:0000313" key="2">
    <source>
        <dbReference type="Proteomes" id="UP001246858"/>
    </source>
</evidence>
<dbReference type="EMBL" id="JAVDTF010000003">
    <property type="protein sequence ID" value="MDR6785252.1"/>
    <property type="molecule type" value="Genomic_DNA"/>
</dbReference>
<gene>
    <name evidence="1" type="ORF">J2X78_003826</name>
</gene>
<proteinExistence type="predicted"/>
<dbReference type="Proteomes" id="UP001246858">
    <property type="component" value="Unassembled WGS sequence"/>
</dbReference>
<sequence length="170" mass="19264">MKSGEVAMTINRMEQRYIEGNTLLKAIERKGYVNKHGLHFSISVFAGVKVFAKLKPGINPAAIICLSLRHQPHQEFFSSYTIYGPEDLDTIDEAKLWTAYTQGKAYLSYDANEISGALVDFSLHKGKTLVQNSWNFGDILLDERIDTVARAEEYALAFLKAHDVDYLDYH</sequence>
<protein>
    <submittedName>
        <fullName evidence="1">Uncharacterized protein</fullName>
    </submittedName>
</protein>
<keyword evidence="2" id="KW-1185">Reference proteome</keyword>
<reference evidence="1" key="1">
    <citation type="submission" date="2023-07" db="EMBL/GenBank/DDBJ databases">
        <title>Sorghum-associated microbial communities from plants grown in Nebraska, USA.</title>
        <authorList>
            <person name="Schachtman D."/>
        </authorList>
    </citation>
    <scope>NUCLEOTIDE SEQUENCE</scope>
    <source>
        <strain evidence="1">2697</strain>
    </source>
</reference>
<name>A0ACC6L1E1_9SPHI</name>
<evidence type="ECO:0000313" key="1">
    <source>
        <dbReference type="EMBL" id="MDR6785252.1"/>
    </source>
</evidence>
<comment type="caution">
    <text evidence="1">The sequence shown here is derived from an EMBL/GenBank/DDBJ whole genome shotgun (WGS) entry which is preliminary data.</text>
</comment>